<dbReference type="EMBL" id="CR940353">
    <property type="protein sequence ID" value="CAI76733.1"/>
    <property type="molecule type" value="Genomic_DNA"/>
</dbReference>
<dbReference type="InterPro" id="IPR019349">
    <property type="entry name" value="Ribosomal_mS35_mit"/>
</dbReference>
<dbReference type="OMA" id="SVIWHGS"/>
<dbReference type="KEGG" id="tan:TA10330"/>
<keyword evidence="3" id="KW-1185">Reference proteome</keyword>
<dbReference type="AlphaFoldDB" id="Q4U8X0"/>
<reference evidence="2 3" key="1">
    <citation type="journal article" date="2005" name="Science">
        <title>Genome of the host-cell transforming parasite Theileria annulata compared with T. parva.</title>
        <authorList>
            <person name="Pain A."/>
            <person name="Renauld H."/>
            <person name="Berriman M."/>
            <person name="Murphy L."/>
            <person name="Yeats C.A."/>
            <person name="Weir W."/>
            <person name="Kerhornou A."/>
            <person name="Aslett M."/>
            <person name="Bishop R."/>
            <person name="Bouchier C."/>
            <person name="Cochet M."/>
            <person name="Coulson R.M.R."/>
            <person name="Cronin A."/>
            <person name="de Villiers E.P."/>
            <person name="Fraser A."/>
            <person name="Fosker N."/>
            <person name="Gardner M."/>
            <person name="Goble A."/>
            <person name="Griffiths-Jones S."/>
            <person name="Harris D.E."/>
            <person name="Katzer F."/>
            <person name="Larke N."/>
            <person name="Lord A."/>
            <person name="Maser P."/>
            <person name="McKellar S."/>
            <person name="Mooney P."/>
            <person name="Morton F."/>
            <person name="Nene V."/>
            <person name="O'Neil S."/>
            <person name="Price C."/>
            <person name="Quail M.A."/>
            <person name="Rabbinowitsch E."/>
            <person name="Rawlings N.D."/>
            <person name="Rutter S."/>
            <person name="Saunders D."/>
            <person name="Seeger K."/>
            <person name="Shah T."/>
            <person name="Squares R."/>
            <person name="Squares S."/>
            <person name="Tivey A."/>
            <person name="Walker A.R."/>
            <person name="Woodward J."/>
            <person name="Dobbelaere D.A.E."/>
            <person name="Langsley G."/>
            <person name="Rajandream M.A."/>
            <person name="McKeever D."/>
            <person name="Shiels B."/>
            <person name="Tait A."/>
            <person name="Barrell B.G."/>
            <person name="Hall N."/>
        </authorList>
    </citation>
    <scope>NUCLEOTIDE SEQUENCE [LARGE SCALE GENOMIC DNA]</scope>
    <source>
        <strain evidence="3">Ankara</strain>
    </source>
</reference>
<dbReference type="eggNOG" id="ENOG502SP2U">
    <property type="taxonomic scope" value="Eukaryota"/>
</dbReference>
<name>Q4U8X0_THEAN</name>
<dbReference type="VEuPathDB" id="PiroplasmaDB:TA10330"/>
<dbReference type="FunCoup" id="Q4U8X0">
    <property type="interactions" value="21"/>
</dbReference>
<dbReference type="RefSeq" id="XP_953358.1">
    <property type="nucleotide sequence ID" value="XM_948265.1"/>
</dbReference>
<evidence type="ECO:0000313" key="3">
    <source>
        <dbReference type="Proteomes" id="UP000001950"/>
    </source>
</evidence>
<dbReference type="Proteomes" id="UP000001950">
    <property type="component" value="Chromosome 4"/>
</dbReference>
<dbReference type="STRING" id="5874.Q4U8X0"/>
<dbReference type="InParanoid" id="Q4U8X0"/>
<feature type="domain" description="Small ribosomal subunit protein mS35 mitochondrial conserved" evidence="1">
    <location>
        <begin position="157"/>
        <end position="236"/>
    </location>
</feature>
<sequence>MSLLIKCFFPPSKYYACTGFHLMESNLFVLTQTMGKKKRRKVERVVKTPEQIETSSSNIIRRQDMVGTPETPESISKTIKGQLNLISKGYITRKHIARFRKYKVCLQRFIFKALRELGKTHDSPRSLKSSFVTPLTRLQHESELPKTLNHTRHEFPHTLHYKVDWYGSSTPCPYPPDNRCYVSFNFKDLNLSYKQLEGLKEILGPKRYDLKSGICVLESDLFDNLNQNASYLGKHIACINFR</sequence>
<accession>Q4U8X0</accession>
<dbReference type="GeneID" id="3862631"/>
<gene>
    <name evidence="2" type="ORF">TA10330</name>
</gene>
<protein>
    <recommendedName>
        <fullName evidence="1">Small ribosomal subunit protein mS35 mitochondrial conserved domain-containing protein</fullName>
    </recommendedName>
</protein>
<dbReference type="Pfam" id="PF10213">
    <property type="entry name" value="MRP-S28"/>
    <property type="match status" value="1"/>
</dbReference>
<dbReference type="OrthoDB" id="5307821at2759"/>
<organism evidence="2 3">
    <name type="scientific">Theileria annulata</name>
    <dbReference type="NCBI Taxonomy" id="5874"/>
    <lineage>
        <taxon>Eukaryota</taxon>
        <taxon>Sar</taxon>
        <taxon>Alveolata</taxon>
        <taxon>Apicomplexa</taxon>
        <taxon>Aconoidasida</taxon>
        <taxon>Piroplasmida</taxon>
        <taxon>Theileriidae</taxon>
        <taxon>Theileria</taxon>
    </lineage>
</organism>
<proteinExistence type="predicted"/>
<evidence type="ECO:0000259" key="1">
    <source>
        <dbReference type="Pfam" id="PF10213"/>
    </source>
</evidence>
<evidence type="ECO:0000313" key="2">
    <source>
        <dbReference type="EMBL" id="CAI76733.1"/>
    </source>
</evidence>